<evidence type="ECO:0000256" key="2">
    <source>
        <dbReference type="ARBA" id="ARBA00023125"/>
    </source>
</evidence>
<dbReference type="PRINTS" id="PR00032">
    <property type="entry name" value="HTHARAC"/>
</dbReference>
<evidence type="ECO:0000256" key="1">
    <source>
        <dbReference type="ARBA" id="ARBA00023015"/>
    </source>
</evidence>
<dbReference type="GO" id="GO:0003700">
    <property type="term" value="F:DNA-binding transcription factor activity"/>
    <property type="evidence" value="ECO:0007669"/>
    <property type="project" value="InterPro"/>
</dbReference>
<name>E2S8A9_9ACTN</name>
<dbReference type="InterPro" id="IPR020449">
    <property type="entry name" value="Tscrpt_reg_AraC-type_HTH"/>
</dbReference>
<evidence type="ECO:0000259" key="4">
    <source>
        <dbReference type="PROSITE" id="PS01124"/>
    </source>
</evidence>
<dbReference type="InterPro" id="IPR009057">
    <property type="entry name" value="Homeodomain-like_sf"/>
</dbReference>
<keyword evidence="3" id="KW-0804">Transcription</keyword>
<evidence type="ECO:0000313" key="5">
    <source>
        <dbReference type="EMBL" id="EFQ84414.1"/>
    </source>
</evidence>
<dbReference type="STRING" id="585531.HMPREF0063_10266"/>
<keyword evidence="1" id="KW-0805">Transcription regulation</keyword>
<evidence type="ECO:0000313" key="6">
    <source>
        <dbReference type="Proteomes" id="UP000003111"/>
    </source>
</evidence>
<dbReference type="AlphaFoldDB" id="E2S8A9"/>
<proteinExistence type="predicted"/>
<dbReference type="SUPFAM" id="SSF46689">
    <property type="entry name" value="Homeodomain-like"/>
    <property type="match status" value="1"/>
</dbReference>
<gene>
    <name evidence="5" type="ORF">HMPREF0063_10266</name>
</gene>
<dbReference type="PANTHER" id="PTHR47894:SF1">
    <property type="entry name" value="HTH-TYPE TRANSCRIPTIONAL REGULATOR VQSM"/>
    <property type="match status" value="1"/>
</dbReference>
<protein>
    <submittedName>
        <fullName evidence="5">Transcriptional regulator, AraC family</fullName>
    </submittedName>
</protein>
<comment type="caution">
    <text evidence="5">The sequence shown here is derived from an EMBL/GenBank/DDBJ whole genome shotgun (WGS) entry which is preliminary data.</text>
</comment>
<keyword evidence="2" id="KW-0238">DNA-binding</keyword>
<feature type="domain" description="HTH araC/xylS-type" evidence="4">
    <location>
        <begin position="237"/>
        <end position="333"/>
    </location>
</feature>
<accession>E2S8A9</accession>
<dbReference type="InterPro" id="IPR018060">
    <property type="entry name" value="HTH_AraC"/>
</dbReference>
<dbReference type="InterPro" id="IPR032687">
    <property type="entry name" value="AraC-type_N"/>
</dbReference>
<evidence type="ECO:0000256" key="3">
    <source>
        <dbReference type="ARBA" id="ARBA00023163"/>
    </source>
</evidence>
<dbReference type="eggNOG" id="COG2207">
    <property type="taxonomic scope" value="Bacteria"/>
</dbReference>
<dbReference type="Pfam" id="PF12833">
    <property type="entry name" value="HTH_18"/>
    <property type="match status" value="1"/>
</dbReference>
<sequence>MRNDEAGVPPLAFVQLLNSGALDAGSVAHFRRIVAGQFTSEMKLVERNVQVPVRWFREVYPDLDTDSGTLLGLAFAEQAQLTSFGPLSLPLVSASSVSEIFELLGYLPVISTALRPHFHHSERGLRVGLSGHTGDPALDCLVIAYAGSALLRLLDILAGTLPAVTLNLGWAAPRSQPRPASTFGARIVFDAPASFVDVPADILNTPCRFADPMAYHLAINELQRTLDRHSTPNSFTERVRRLLEQDPGRHRGCEVANLLAVSPSTMKRRLNAEGTTFRDVRQSLLRERAILRLLDPSMSVSQIAADLGYGDLTNFSHAFKRWTGQSPSEFRRVGALGQDE</sequence>
<dbReference type="PANTHER" id="PTHR47894">
    <property type="entry name" value="HTH-TYPE TRANSCRIPTIONAL REGULATOR GADX"/>
    <property type="match status" value="1"/>
</dbReference>
<keyword evidence="6" id="KW-1185">Reference proteome</keyword>
<dbReference type="Gene3D" id="1.10.10.60">
    <property type="entry name" value="Homeodomain-like"/>
    <property type="match status" value="1"/>
</dbReference>
<reference evidence="5" key="1">
    <citation type="submission" date="2010-08" db="EMBL/GenBank/DDBJ databases">
        <authorList>
            <person name="Muzny D."/>
            <person name="Qin X."/>
            <person name="Buhay C."/>
            <person name="Dugan-Rocha S."/>
            <person name="Ding Y."/>
            <person name="Chen G."/>
            <person name="Hawes A."/>
            <person name="Holder M."/>
            <person name="Jhangiani S."/>
            <person name="Johnson A."/>
            <person name="Khan Z."/>
            <person name="Li Z."/>
            <person name="Liu W."/>
            <person name="Liu X."/>
            <person name="Perez L."/>
            <person name="Shen H."/>
            <person name="Wang Q."/>
            <person name="Watt J."/>
            <person name="Xi L."/>
            <person name="Xin Y."/>
            <person name="Zhou J."/>
            <person name="Deng J."/>
            <person name="Jiang H."/>
            <person name="Liu Y."/>
            <person name="Qu J."/>
            <person name="Song X.-Z."/>
            <person name="Zhang L."/>
            <person name="Villasana D."/>
            <person name="Johnson A."/>
            <person name="Liu J."/>
            <person name="Liyanage D."/>
            <person name="Lorensuhewa L."/>
            <person name="Robinson T."/>
            <person name="Song A."/>
            <person name="Song B.-B."/>
            <person name="Dinh H."/>
            <person name="Thornton R."/>
            <person name="Coyle M."/>
            <person name="Francisco L."/>
            <person name="Jackson L."/>
            <person name="Javaid M."/>
            <person name="Korchina V."/>
            <person name="Kovar C."/>
            <person name="Mata R."/>
            <person name="Mathew T."/>
            <person name="Ngo R."/>
            <person name="Nguyen L."/>
            <person name="Nguyen N."/>
            <person name="Okwuonu G."/>
            <person name="Ongeri F."/>
            <person name="Pham C."/>
            <person name="Simmons D."/>
            <person name="Wilczek-Boney K."/>
            <person name="Hale W."/>
            <person name="Jakkamsetti A."/>
            <person name="Pham P."/>
            <person name="Ruth R."/>
            <person name="San Lucas F."/>
            <person name="Warren J."/>
            <person name="Zhang J."/>
            <person name="Zhao Z."/>
            <person name="Zhou C."/>
            <person name="Zhu D."/>
            <person name="Lee S."/>
            <person name="Bess C."/>
            <person name="Blankenburg K."/>
            <person name="Forbes L."/>
            <person name="Fu Q."/>
            <person name="Gubbala S."/>
            <person name="Hirani K."/>
            <person name="Jayaseelan J.C."/>
            <person name="Lara F."/>
            <person name="Munidasa M."/>
            <person name="Palculict T."/>
            <person name="Patil S."/>
            <person name="Pu L.-L."/>
            <person name="Saada N."/>
            <person name="Tang L."/>
            <person name="Weissenberger G."/>
            <person name="Zhu Y."/>
            <person name="Hemphill L."/>
            <person name="Shang Y."/>
            <person name="Youmans B."/>
            <person name="Ayvaz T."/>
            <person name="Ross M."/>
            <person name="Santibanez J."/>
            <person name="Aqrawi P."/>
            <person name="Gross S."/>
            <person name="Joshi V."/>
            <person name="Fowler G."/>
            <person name="Nazareth L."/>
            <person name="Reid J."/>
            <person name="Worley K."/>
            <person name="Petrosino J."/>
            <person name="Highlander S."/>
            <person name="Gibbs R."/>
        </authorList>
    </citation>
    <scope>NUCLEOTIDE SEQUENCE [LARGE SCALE GENOMIC DNA]</scope>
    <source>
        <strain evidence="5">DSM 15272</strain>
    </source>
</reference>
<organism evidence="5 6">
    <name type="scientific">Aeromicrobium marinum DSM 15272</name>
    <dbReference type="NCBI Taxonomy" id="585531"/>
    <lineage>
        <taxon>Bacteria</taxon>
        <taxon>Bacillati</taxon>
        <taxon>Actinomycetota</taxon>
        <taxon>Actinomycetes</taxon>
        <taxon>Propionibacteriales</taxon>
        <taxon>Nocardioidaceae</taxon>
        <taxon>Aeromicrobium</taxon>
    </lineage>
</organism>
<dbReference type="GO" id="GO:0000976">
    <property type="term" value="F:transcription cis-regulatory region binding"/>
    <property type="evidence" value="ECO:0007669"/>
    <property type="project" value="TreeGrafter"/>
</dbReference>
<dbReference type="Proteomes" id="UP000003111">
    <property type="component" value="Unassembled WGS sequence"/>
</dbReference>
<dbReference type="GO" id="GO:0005829">
    <property type="term" value="C:cytosol"/>
    <property type="evidence" value="ECO:0007669"/>
    <property type="project" value="TreeGrafter"/>
</dbReference>
<dbReference type="HOGENOM" id="CLU_047522_3_1_11"/>
<dbReference type="SMART" id="SM00342">
    <property type="entry name" value="HTH_ARAC"/>
    <property type="match status" value="1"/>
</dbReference>
<dbReference type="PROSITE" id="PS01124">
    <property type="entry name" value="HTH_ARAC_FAMILY_2"/>
    <property type="match status" value="1"/>
</dbReference>
<dbReference type="EMBL" id="ACLF03000002">
    <property type="protein sequence ID" value="EFQ84414.1"/>
    <property type="molecule type" value="Genomic_DNA"/>
</dbReference>
<dbReference type="Pfam" id="PF12625">
    <property type="entry name" value="Arabinose_bd"/>
    <property type="match status" value="1"/>
</dbReference>